<keyword evidence="4" id="KW-0418">Kinase</keyword>
<proteinExistence type="inferred from homology"/>
<feature type="domain" description="GHMP kinase C-terminal" evidence="9">
    <location>
        <begin position="266"/>
        <end position="341"/>
    </location>
</feature>
<keyword evidence="6" id="KW-0299">Galactose metabolism</keyword>
<evidence type="ECO:0000313" key="12">
    <source>
        <dbReference type="Proteomes" id="UP001589896"/>
    </source>
</evidence>
<accession>A0ABV6RQ39</accession>
<dbReference type="Pfam" id="PF10509">
    <property type="entry name" value="GalKase_gal_bdg"/>
    <property type="match status" value="1"/>
</dbReference>
<evidence type="ECO:0000256" key="7">
    <source>
        <dbReference type="NCBIfam" id="TIGR00131"/>
    </source>
</evidence>
<keyword evidence="2 11" id="KW-0808">Transferase</keyword>
<gene>
    <name evidence="11" type="primary">galK</name>
    <name evidence="11" type="ORF">ACFFGH_14675</name>
</gene>
<evidence type="ECO:0000256" key="2">
    <source>
        <dbReference type="ARBA" id="ARBA00022679"/>
    </source>
</evidence>
<dbReference type="InterPro" id="IPR013750">
    <property type="entry name" value="GHMP_kinase_C_dom"/>
</dbReference>
<feature type="domain" description="GHMP kinase N-terminal" evidence="8">
    <location>
        <begin position="83"/>
        <end position="168"/>
    </location>
</feature>
<dbReference type="InterPro" id="IPR014721">
    <property type="entry name" value="Ribsml_uS5_D2-typ_fold_subgr"/>
</dbReference>
<comment type="similarity">
    <text evidence="1">Belongs to the GHMP kinase family. GalK subfamily.</text>
</comment>
<dbReference type="SUPFAM" id="SSF54211">
    <property type="entry name" value="Ribosomal protein S5 domain 2-like"/>
    <property type="match status" value="1"/>
</dbReference>
<evidence type="ECO:0000259" key="10">
    <source>
        <dbReference type="Pfam" id="PF10509"/>
    </source>
</evidence>
<evidence type="ECO:0000256" key="3">
    <source>
        <dbReference type="ARBA" id="ARBA00022741"/>
    </source>
</evidence>
<dbReference type="InterPro" id="IPR036554">
    <property type="entry name" value="GHMP_kinase_C_sf"/>
</dbReference>
<dbReference type="Proteomes" id="UP001589896">
    <property type="component" value="Unassembled WGS sequence"/>
</dbReference>
<dbReference type="EC" id="2.7.1.6" evidence="7"/>
<evidence type="ECO:0000256" key="5">
    <source>
        <dbReference type="ARBA" id="ARBA00022840"/>
    </source>
</evidence>
<keyword evidence="6" id="KW-0119">Carbohydrate metabolism</keyword>
<dbReference type="NCBIfam" id="TIGR00131">
    <property type="entry name" value="gal_kin"/>
    <property type="match status" value="1"/>
</dbReference>
<dbReference type="PROSITE" id="PS00627">
    <property type="entry name" value="GHMP_KINASES_ATP"/>
    <property type="match status" value="1"/>
</dbReference>
<dbReference type="InterPro" id="IPR006206">
    <property type="entry name" value="Mevalonate/galactokinase"/>
</dbReference>
<dbReference type="InterPro" id="IPR019539">
    <property type="entry name" value="GalKase_N"/>
</dbReference>
<keyword evidence="3" id="KW-0547">Nucleotide-binding</keyword>
<evidence type="ECO:0000259" key="8">
    <source>
        <dbReference type="Pfam" id="PF00288"/>
    </source>
</evidence>
<dbReference type="SUPFAM" id="SSF55060">
    <property type="entry name" value="GHMP Kinase, C-terminal domain"/>
    <property type="match status" value="1"/>
</dbReference>
<dbReference type="Pfam" id="PF00288">
    <property type="entry name" value="GHMP_kinases_N"/>
    <property type="match status" value="1"/>
</dbReference>
<name>A0ABV6RQ39_9GAMM</name>
<dbReference type="PIRSF" id="PIRSF000530">
    <property type="entry name" value="Galactokinase"/>
    <property type="match status" value="1"/>
</dbReference>
<dbReference type="PRINTS" id="PR00473">
    <property type="entry name" value="GALCTOKINASE"/>
</dbReference>
<dbReference type="EMBL" id="JBHLTG010000003">
    <property type="protein sequence ID" value="MFC0679084.1"/>
    <property type="molecule type" value="Genomic_DNA"/>
</dbReference>
<evidence type="ECO:0000259" key="9">
    <source>
        <dbReference type="Pfam" id="PF08544"/>
    </source>
</evidence>
<dbReference type="InterPro" id="IPR020568">
    <property type="entry name" value="Ribosomal_Su5_D2-typ_SF"/>
</dbReference>
<keyword evidence="12" id="KW-1185">Reference proteome</keyword>
<reference evidence="11 12" key="1">
    <citation type="submission" date="2024-09" db="EMBL/GenBank/DDBJ databases">
        <authorList>
            <person name="Sun Q."/>
            <person name="Mori K."/>
        </authorList>
    </citation>
    <scope>NUCLEOTIDE SEQUENCE [LARGE SCALE GENOMIC DNA]</scope>
    <source>
        <strain evidence="11 12">KCTC 23076</strain>
    </source>
</reference>
<feature type="domain" description="Galactokinase N-terminal" evidence="10">
    <location>
        <begin position="3"/>
        <end position="51"/>
    </location>
</feature>
<dbReference type="InterPro" id="IPR006203">
    <property type="entry name" value="GHMP_knse_ATP-bd_CS"/>
</dbReference>
<dbReference type="PANTHER" id="PTHR10457:SF7">
    <property type="entry name" value="GALACTOKINASE-RELATED"/>
    <property type="match status" value="1"/>
</dbReference>
<sequence length="358" mass="38600">MSQFEALFGAAPAVTADAPGRVNLLGEHTDYNDGFVLPTAIPQRTTVAIRPNGTDTFVVRAETLDCEARFTLDQGPSEHFASYLYGCIRGVAEQGADVPGLDIHVDSKVPMGVGLSSSAALEVAMLRALRELLGLSIDDVRIAQLAQRAEIDYAGVNCGIMDQMASSLADQRHMLFLDTRSLERRVLSMPPATELLVVDSGLSRSLAASAYNQRRDECERAAQQLGVASLRDVEDVAAVESLPEPLRQRTRHVVSENARVLRAIEGIEAEEFGRLMNASHASLRDDYEVSVPPLDMLVDLLQQHPAVHGARLTGAGFGGACVALCRDGEAERVGREVVERYGQAGQNGRVLVPAQEAE</sequence>
<dbReference type="InterPro" id="IPR006204">
    <property type="entry name" value="GHMP_kinase_N_dom"/>
</dbReference>
<dbReference type="PANTHER" id="PTHR10457">
    <property type="entry name" value="MEVALONATE KINASE/GALACTOKINASE"/>
    <property type="match status" value="1"/>
</dbReference>
<evidence type="ECO:0000256" key="1">
    <source>
        <dbReference type="ARBA" id="ARBA00006566"/>
    </source>
</evidence>
<evidence type="ECO:0000313" key="11">
    <source>
        <dbReference type="EMBL" id="MFC0679084.1"/>
    </source>
</evidence>
<evidence type="ECO:0000256" key="4">
    <source>
        <dbReference type="ARBA" id="ARBA00022777"/>
    </source>
</evidence>
<dbReference type="Pfam" id="PF08544">
    <property type="entry name" value="GHMP_kinases_C"/>
    <property type="match status" value="1"/>
</dbReference>
<comment type="caution">
    <text evidence="11">The sequence shown here is derived from an EMBL/GenBank/DDBJ whole genome shotgun (WGS) entry which is preliminary data.</text>
</comment>
<organism evidence="11 12">
    <name type="scientific">Lysobacter korlensis</name>
    <dbReference type="NCBI Taxonomy" id="553636"/>
    <lineage>
        <taxon>Bacteria</taxon>
        <taxon>Pseudomonadati</taxon>
        <taxon>Pseudomonadota</taxon>
        <taxon>Gammaproteobacteria</taxon>
        <taxon>Lysobacterales</taxon>
        <taxon>Lysobacteraceae</taxon>
        <taxon>Lysobacter</taxon>
    </lineage>
</organism>
<protein>
    <recommendedName>
        <fullName evidence="7">Galactokinase</fullName>
        <ecNumber evidence="7">2.7.1.6</ecNumber>
    </recommendedName>
</protein>
<dbReference type="RefSeq" id="WP_386669483.1">
    <property type="nucleotide sequence ID" value="NZ_JBHLTG010000003.1"/>
</dbReference>
<keyword evidence="5" id="KW-0067">ATP-binding</keyword>
<dbReference type="PRINTS" id="PR00959">
    <property type="entry name" value="MEVGALKINASE"/>
</dbReference>
<evidence type="ECO:0000256" key="6">
    <source>
        <dbReference type="ARBA" id="ARBA00023144"/>
    </source>
</evidence>
<dbReference type="GO" id="GO:0004335">
    <property type="term" value="F:galactokinase activity"/>
    <property type="evidence" value="ECO:0007669"/>
    <property type="project" value="UniProtKB-EC"/>
</dbReference>
<dbReference type="Gene3D" id="3.30.70.890">
    <property type="entry name" value="GHMP kinase, C-terminal domain"/>
    <property type="match status" value="1"/>
</dbReference>
<dbReference type="Gene3D" id="3.30.230.10">
    <property type="match status" value="1"/>
</dbReference>
<dbReference type="InterPro" id="IPR000705">
    <property type="entry name" value="Galactokinase"/>
</dbReference>